<feature type="transmembrane region" description="Helical" evidence="10">
    <location>
        <begin position="112"/>
        <end position="138"/>
    </location>
</feature>
<keyword evidence="3 9" id="KW-0813">Transport</keyword>
<dbReference type="GO" id="GO:0009306">
    <property type="term" value="P:protein secretion"/>
    <property type="evidence" value="ECO:0007669"/>
    <property type="project" value="InterPro"/>
</dbReference>
<proteinExistence type="inferred from homology"/>
<name>A0A1F8DL78_9BACT</name>
<evidence type="ECO:0000256" key="9">
    <source>
        <dbReference type="RuleBase" id="RU003923"/>
    </source>
</evidence>
<reference evidence="12 13" key="1">
    <citation type="journal article" date="2016" name="Nat. Commun.">
        <title>Thousands of microbial genomes shed light on interconnected biogeochemical processes in an aquifer system.</title>
        <authorList>
            <person name="Anantharaman K."/>
            <person name="Brown C.T."/>
            <person name="Hug L.A."/>
            <person name="Sharon I."/>
            <person name="Castelle C.J."/>
            <person name="Probst A.J."/>
            <person name="Thomas B.C."/>
            <person name="Singh A."/>
            <person name="Wilkins M.J."/>
            <person name="Karaoz U."/>
            <person name="Brodie E.L."/>
            <person name="Williams K.H."/>
            <person name="Hubbard S.S."/>
            <person name="Banfield J.F."/>
        </authorList>
    </citation>
    <scope>NUCLEOTIDE SEQUENCE [LARGE SCALE GENOMIC DNA]</scope>
</reference>
<evidence type="ECO:0000256" key="2">
    <source>
        <dbReference type="ARBA" id="ARBA00005745"/>
    </source>
</evidence>
<organism evidence="12 13">
    <name type="scientific">Candidatus Wolfebacteria bacterium RBG_13_41_7</name>
    <dbReference type="NCBI Taxonomy" id="1802554"/>
    <lineage>
        <taxon>Bacteria</taxon>
        <taxon>Candidatus Wolfeibacteriota</taxon>
    </lineage>
</organism>
<evidence type="ECO:0000313" key="13">
    <source>
        <dbReference type="Proteomes" id="UP000182002"/>
    </source>
</evidence>
<dbReference type="EMBL" id="MGIO01000029">
    <property type="protein sequence ID" value="OGM89354.1"/>
    <property type="molecule type" value="Genomic_DNA"/>
</dbReference>
<evidence type="ECO:0000256" key="7">
    <source>
        <dbReference type="ARBA" id="ARBA00022989"/>
    </source>
</evidence>
<comment type="subcellular location">
    <subcellularLocation>
        <location evidence="1">Cell inner membrane</location>
        <topology evidence="1">Multi-pass membrane protein</topology>
    </subcellularLocation>
    <subcellularLocation>
        <location evidence="9">Cell membrane</location>
        <topology evidence="9">Multi-pass membrane protein</topology>
    </subcellularLocation>
</comment>
<dbReference type="Pfam" id="PF00482">
    <property type="entry name" value="T2SSF"/>
    <property type="match status" value="2"/>
</dbReference>
<dbReference type="InterPro" id="IPR001992">
    <property type="entry name" value="T2SS_GspF/T4SS_PilC_CS"/>
</dbReference>
<evidence type="ECO:0000313" key="12">
    <source>
        <dbReference type="EMBL" id="OGM89354.1"/>
    </source>
</evidence>
<dbReference type="PRINTS" id="PR00812">
    <property type="entry name" value="BCTERIALGSPF"/>
</dbReference>
<keyword evidence="5" id="KW-0997">Cell inner membrane</keyword>
<comment type="caution">
    <text evidence="12">The sequence shown here is derived from an EMBL/GenBank/DDBJ whole genome shotgun (WGS) entry which is preliminary data.</text>
</comment>
<evidence type="ECO:0000256" key="5">
    <source>
        <dbReference type="ARBA" id="ARBA00022519"/>
    </source>
</evidence>
<feature type="transmembrane region" description="Helical" evidence="10">
    <location>
        <begin position="323"/>
        <end position="344"/>
    </location>
</feature>
<dbReference type="PANTHER" id="PTHR30012">
    <property type="entry name" value="GENERAL SECRETION PATHWAY PROTEIN"/>
    <property type="match status" value="1"/>
</dbReference>
<gene>
    <name evidence="12" type="ORF">A3J77_02245</name>
</gene>
<feature type="domain" description="Type II secretion system protein GspF" evidence="11">
    <location>
        <begin position="16"/>
        <end position="139"/>
    </location>
</feature>
<feature type="domain" description="Type II secretion system protein GspF" evidence="11">
    <location>
        <begin position="219"/>
        <end position="342"/>
    </location>
</feature>
<keyword evidence="4" id="KW-1003">Cell membrane</keyword>
<dbReference type="AlphaFoldDB" id="A0A1F8DL78"/>
<keyword evidence="7 10" id="KW-1133">Transmembrane helix</keyword>
<keyword evidence="8 10" id="KW-0472">Membrane</keyword>
<evidence type="ECO:0000256" key="3">
    <source>
        <dbReference type="ARBA" id="ARBA00022448"/>
    </source>
</evidence>
<dbReference type="Gene3D" id="1.20.81.30">
    <property type="entry name" value="Type II secretion system (T2SS), domain F"/>
    <property type="match status" value="2"/>
</dbReference>
<evidence type="ECO:0000259" key="11">
    <source>
        <dbReference type="Pfam" id="PF00482"/>
    </source>
</evidence>
<sequence length="351" mass="39808">MNKFFFWIPLQEKIIFAKNLAVMIKAGMPILDSVKLLQKQARSKSMIEILRQITEDIANGQFLSTSLERFKGVFGDLMINVIRVGEASGILYENLNYLAEELNKKRELRRKVLSALIYPIIIVIATFIITGLLTVYIFPKILPIFKSLKVQLPITTRILINVSEFLLSYGVYVIFGIIIMIIAAWLILKIKSVRFFANRLILYTPLVGDISQNYNMANFCRTLSLLLKSDIKVVEALSITADSLPNLIYRKEFKEIAKEISGGGEISKHLEKRQRLFPPMLSQLVAIGEATGNLSETLLYLSEFHEKKLDEMTKNLSTVLEPLLMVIMGAIVGFVALSIITPIYEVTQNLR</sequence>
<evidence type="ECO:0000256" key="8">
    <source>
        <dbReference type="ARBA" id="ARBA00023136"/>
    </source>
</evidence>
<accession>A0A1F8DL78</accession>
<evidence type="ECO:0000256" key="4">
    <source>
        <dbReference type="ARBA" id="ARBA00022475"/>
    </source>
</evidence>
<dbReference type="PANTHER" id="PTHR30012:SF0">
    <property type="entry name" value="TYPE II SECRETION SYSTEM PROTEIN F-RELATED"/>
    <property type="match status" value="1"/>
</dbReference>
<evidence type="ECO:0000256" key="10">
    <source>
        <dbReference type="SAM" id="Phobius"/>
    </source>
</evidence>
<dbReference type="GO" id="GO:0005886">
    <property type="term" value="C:plasma membrane"/>
    <property type="evidence" value="ECO:0007669"/>
    <property type="project" value="UniProtKB-SubCell"/>
</dbReference>
<keyword evidence="6 9" id="KW-0812">Transmembrane</keyword>
<dbReference type="InterPro" id="IPR018076">
    <property type="entry name" value="T2SS_GspF_dom"/>
</dbReference>
<feature type="transmembrane region" description="Helical" evidence="10">
    <location>
        <begin position="169"/>
        <end position="188"/>
    </location>
</feature>
<dbReference type="PROSITE" id="PS00874">
    <property type="entry name" value="T2SP_F"/>
    <property type="match status" value="1"/>
</dbReference>
<dbReference type="InterPro" id="IPR003004">
    <property type="entry name" value="GspF/PilC"/>
</dbReference>
<comment type="similarity">
    <text evidence="2 9">Belongs to the GSP F family.</text>
</comment>
<dbReference type="FunFam" id="1.20.81.30:FF:000001">
    <property type="entry name" value="Type II secretion system protein F"/>
    <property type="match status" value="2"/>
</dbReference>
<protein>
    <recommendedName>
        <fullName evidence="11">Type II secretion system protein GspF domain-containing protein</fullName>
    </recommendedName>
</protein>
<dbReference type="Proteomes" id="UP000182002">
    <property type="component" value="Unassembled WGS sequence"/>
</dbReference>
<evidence type="ECO:0000256" key="1">
    <source>
        <dbReference type="ARBA" id="ARBA00004429"/>
    </source>
</evidence>
<dbReference type="InterPro" id="IPR042094">
    <property type="entry name" value="T2SS_GspF_sf"/>
</dbReference>
<evidence type="ECO:0000256" key="6">
    <source>
        <dbReference type="ARBA" id="ARBA00022692"/>
    </source>
</evidence>